<protein>
    <recommendedName>
        <fullName evidence="5">Pseudouridine synthase</fullName>
        <ecNumber evidence="5">5.4.99.-</ecNumber>
    </recommendedName>
</protein>
<name>A0A2M7D5Y1_9BACT</name>
<dbReference type="EMBL" id="PEUE01000050">
    <property type="protein sequence ID" value="PIV38429.1"/>
    <property type="molecule type" value="Genomic_DNA"/>
</dbReference>
<dbReference type="Gene3D" id="3.10.290.10">
    <property type="entry name" value="RNA-binding S4 domain"/>
    <property type="match status" value="1"/>
</dbReference>
<keyword evidence="2 5" id="KW-0413">Isomerase</keyword>
<dbReference type="NCBIfam" id="TIGR00005">
    <property type="entry name" value="rluA_subfam"/>
    <property type="match status" value="1"/>
</dbReference>
<evidence type="ECO:0000256" key="1">
    <source>
        <dbReference type="ARBA" id="ARBA00010876"/>
    </source>
</evidence>
<feature type="region of interest" description="Disordered" evidence="6">
    <location>
        <begin position="47"/>
        <end position="73"/>
    </location>
</feature>
<comment type="function">
    <text evidence="5">Responsible for synthesis of pseudouridine from uracil.</text>
</comment>
<dbReference type="EC" id="5.4.99.-" evidence="5"/>
<dbReference type="PROSITE" id="PS01129">
    <property type="entry name" value="PSI_RLU"/>
    <property type="match status" value="1"/>
</dbReference>
<keyword evidence="4" id="KW-0694">RNA-binding</keyword>
<dbReference type="InterPro" id="IPR050188">
    <property type="entry name" value="RluA_PseudoU_synthase"/>
</dbReference>
<evidence type="ECO:0000313" key="9">
    <source>
        <dbReference type="Proteomes" id="UP000229247"/>
    </source>
</evidence>
<dbReference type="PROSITE" id="PS50889">
    <property type="entry name" value="S4"/>
    <property type="match status" value="1"/>
</dbReference>
<comment type="similarity">
    <text evidence="1 5">Belongs to the pseudouridine synthase RluA family.</text>
</comment>
<evidence type="ECO:0000259" key="7">
    <source>
        <dbReference type="Pfam" id="PF00849"/>
    </source>
</evidence>
<evidence type="ECO:0000256" key="4">
    <source>
        <dbReference type="PROSITE-ProRule" id="PRU00182"/>
    </source>
</evidence>
<evidence type="ECO:0000313" key="8">
    <source>
        <dbReference type="EMBL" id="PIV38429.1"/>
    </source>
</evidence>
<dbReference type="GO" id="GO:0000455">
    <property type="term" value="P:enzyme-directed rRNA pseudouridine synthesis"/>
    <property type="evidence" value="ECO:0007669"/>
    <property type="project" value="TreeGrafter"/>
</dbReference>
<evidence type="ECO:0000256" key="2">
    <source>
        <dbReference type="ARBA" id="ARBA00023235"/>
    </source>
</evidence>
<dbReference type="Gene3D" id="3.30.2350.10">
    <property type="entry name" value="Pseudouridine synthase"/>
    <property type="match status" value="1"/>
</dbReference>
<dbReference type="CDD" id="cd00165">
    <property type="entry name" value="S4"/>
    <property type="match status" value="1"/>
</dbReference>
<dbReference type="GO" id="GO:0003723">
    <property type="term" value="F:RNA binding"/>
    <property type="evidence" value="ECO:0007669"/>
    <property type="project" value="UniProtKB-KW"/>
</dbReference>
<feature type="compositionally biased region" description="Basic residues" evidence="6">
    <location>
        <begin position="64"/>
        <end position="73"/>
    </location>
</feature>
<sequence length="352" mass="39546">MKKKIVAGTEDIGQRLDKFLLSRFSQYSRAFLKEQIKQGNIFIHPVRSRPTKPDIYQPKPQAKSLHKTGAKIKHERTSAGVNGVMVKPSYLLREGDEILFMLPDKPENKLTPNPDIKLSVIYEDNNVLVIDKPAGISVHPRMDKVLQPVPAETQNTLVSGLIAYCPELASVGDNPLARPGLVHRLDKDTSGVMIIAKNQAAFTWLKNQFQKRLTAKKYLALVHGHLKETNGQIKCFLKRSPDPTKQQVASEGREAISDYKVLKEFKDYSLVEARPKTGRFHQIRVQLAYLGHPVVGDTKYGGGRQKPTNLTRQFLHAVELEITLPDGQKRLFASPLPADLNKVIEALEKILN</sequence>
<evidence type="ECO:0000256" key="3">
    <source>
        <dbReference type="PIRSR" id="PIRSR606225-1"/>
    </source>
</evidence>
<evidence type="ECO:0000256" key="5">
    <source>
        <dbReference type="RuleBase" id="RU362028"/>
    </source>
</evidence>
<accession>A0A2M7D5Y1</accession>
<proteinExistence type="inferred from homology"/>
<evidence type="ECO:0000256" key="6">
    <source>
        <dbReference type="SAM" id="MobiDB-lite"/>
    </source>
</evidence>
<feature type="domain" description="Pseudouridine synthase RsuA/RluA-like" evidence="7">
    <location>
        <begin position="126"/>
        <end position="288"/>
    </location>
</feature>
<comment type="catalytic activity">
    <reaction evidence="5">
        <text>a uridine in RNA = a pseudouridine in RNA</text>
        <dbReference type="Rhea" id="RHEA:48348"/>
        <dbReference type="Rhea" id="RHEA-COMP:12068"/>
        <dbReference type="Rhea" id="RHEA-COMP:12069"/>
        <dbReference type="ChEBI" id="CHEBI:65314"/>
        <dbReference type="ChEBI" id="CHEBI:65315"/>
    </reaction>
</comment>
<organism evidence="8 9">
    <name type="scientific">Candidatus Portnoybacteria bacterium CG02_land_8_20_14_3_00_45_8</name>
    <dbReference type="NCBI Taxonomy" id="1974807"/>
    <lineage>
        <taxon>Bacteria</taxon>
        <taxon>Candidatus Portnoyibacteriota</taxon>
    </lineage>
</organism>
<comment type="caution">
    <text evidence="8">The sequence shown here is derived from an EMBL/GenBank/DDBJ whole genome shotgun (WGS) entry which is preliminary data.</text>
</comment>
<reference evidence="9" key="1">
    <citation type="submission" date="2017-09" db="EMBL/GenBank/DDBJ databases">
        <title>Depth-based differentiation of microbial function through sediment-hosted aquifers and enrichment of novel symbionts in the deep terrestrial subsurface.</title>
        <authorList>
            <person name="Probst A.J."/>
            <person name="Ladd B."/>
            <person name="Jarett J.K."/>
            <person name="Geller-Mcgrath D.E."/>
            <person name="Sieber C.M.K."/>
            <person name="Emerson J.B."/>
            <person name="Anantharaman K."/>
            <person name="Thomas B.C."/>
            <person name="Malmstrom R."/>
            <person name="Stieglmeier M."/>
            <person name="Klingl A."/>
            <person name="Woyke T."/>
            <person name="Ryan C.M."/>
            <person name="Banfield J.F."/>
        </authorList>
    </citation>
    <scope>NUCLEOTIDE SEQUENCE [LARGE SCALE GENOMIC DNA]</scope>
</reference>
<dbReference type="InterPro" id="IPR006225">
    <property type="entry name" value="PsdUridine_synth_RluC/D"/>
</dbReference>
<feature type="active site" evidence="3">
    <location>
        <position position="186"/>
    </location>
</feature>
<dbReference type="InterPro" id="IPR006224">
    <property type="entry name" value="PsdUridine_synth_RluA-like_CS"/>
</dbReference>
<dbReference type="GO" id="GO:0009982">
    <property type="term" value="F:pseudouridine synthase activity"/>
    <property type="evidence" value="ECO:0007669"/>
    <property type="project" value="InterPro"/>
</dbReference>
<dbReference type="InterPro" id="IPR006145">
    <property type="entry name" value="PsdUridine_synth_RsuA/RluA"/>
</dbReference>
<dbReference type="InterPro" id="IPR036986">
    <property type="entry name" value="S4_RNA-bd_sf"/>
</dbReference>
<dbReference type="CDD" id="cd02869">
    <property type="entry name" value="PseudoU_synth_RluA_like"/>
    <property type="match status" value="1"/>
</dbReference>
<dbReference type="InterPro" id="IPR020103">
    <property type="entry name" value="PsdUridine_synth_cat_dom_sf"/>
</dbReference>
<dbReference type="PANTHER" id="PTHR21600:SF44">
    <property type="entry name" value="RIBOSOMAL LARGE SUBUNIT PSEUDOURIDINE SYNTHASE D"/>
    <property type="match status" value="1"/>
</dbReference>
<gene>
    <name evidence="8" type="ORF">COS30_02120</name>
</gene>
<dbReference type="AlphaFoldDB" id="A0A2M7D5Y1"/>
<dbReference type="SUPFAM" id="SSF55120">
    <property type="entry name" value="Pseudouridine synthase"/>
    <property type="match status" value="1"/>
</dbReference>
<dbReference type="PANTHER" id="PTHR21600">
    <property type="entry name" value="MITOCHONDRIAL RNA PSEUDOURIDINE SYNTHASE"/>
    <property type="match status" value="1"/>
</dbReference>
<dbReference type="Pfam" id="PF00849">
    <property type="entry name" value="PseudoU_synth_2"/>
    <property type="match status" value="1"/>
</dbReference>
<dbReference type="Proteomes" id="UP000229247">
    <property type="component" value="Unassembled WGS sequence"/>
</dbReference>
<dbReference type="GO" id="GO:0140098">
    <property type="term" value="F:catalytic activity, acting on RNA"/>
    <property type="evidence" value="ECO:0007669"/>
    <property type="project" value="UniProtKB-ARBA"/>
</dbReference>